<reference evidence="2" key="1">
    <citation type="journal article" date="2019" name="Int. J. Syst. Evol. Microbiol.">
        <title>The Global Catalogue of Microorganisms (GCM) 10K type strain sequencing project: providing services to taxonomists for standard genome sequencing and annotation.</title>
        <authorList>
            <consortium name="The Broad Institute Genomics Platform"/>
            <consortium name="The Broad Institute Genome Sequencing Center for Infectious Disease"/>
            <person name="Wu L."/>
            <person name="Ma J."/>
        </authorList>
    </citation>
    <scope>NUCLEOTIDE SEQUENCE [LARGE SCALE GENOMIC DNA]</scope>
    <source>
        <strain evidence="2">JCM 18537</strain>
    </source>
</reference>
<protein>
    <recommendedName>
        <fullName evidence="3">Nucleotidyltransferase</fullName>
    </recommendedName>
</protein>
<keyword evidence="2" id="KW-1185">Reference proteome</keyword>
<dbReference type="Proteomes" id="UP001501645">
    <property type="component" value="Unassembled WGS sequence"/>
</dbReference>
<gene>
    <name evidence="1" type="ORF">GCM10023351_27830</name>
</gene>
<accession>A0ABP9AGN4</accession>
<proteinExistence type="predicted"/>
<comment type="caution">
    <text evidence="1">The sequence shown here is derived from an EMBL/GenBank/DDBJ whole genome shotgun (WGS) entry which is preliminary data.</text>
</comment>
<evidence type="ECO:0000313" key="2">
    <source>
        <dbReference type="Proteomes" id="UP001501645"/>
    </source>
</evidence>
<evidence type="ECO:0008006" key="3">
    <source>
        <dbReference type="Google" id="ProtNLM"/>
    </source>
</evidence>
<name>A0ABP9AGN4_9MICO</name>
<dbReference type="EMBL" id="BAABKO010000005">
    <property type="protein sequence ID" value="GAA4781190.1"/>
    <property type="molecule type" value="Genomic_DNA"/>
</dbReference>
<organism evidence="1 2">
    <name type="scientific">Microbacterium gilvum</name>
    <dbReference type="NCBI Taxonomy" id="1336204"/>
    <lineage>
        <taxon>Bacteria</taxon>
        <taxon>Bacillati</taxon>
        <taxon>Actinomycetota</taxon>
        <taxon>Actinomycetes</taxon>
        <taxon>Micrococcales</taxon>
        <taxon>Microbacteriaceae</taxon>
        <taxon>Microbacterium</taxon>
    </lineage>
</organism>
<sequence length="100" mass="10844">MDDVTAEEVFAASLEPRSGTALEKAGRFIVNLASGYFANDTSAVADIDLVVRRRETGEEVLRTPTEAHAAGFLLEEVERDLAMLDEDAFLAAWSAPRDGD</sequence>
<evidence type="ECO:0000313" key="1">
    <source>
        <dbReference type="EMBL" id="GAA4781190.1"/>
    </source>
</evidence>
<dbReference type="RefSeq" id="WP_345440286.1">
    <property type="nucleotide sequence ID" value="NZ_BAABKO010000005.1"/>
</dbReference>